<sequence length="512" mass="53993">MFGDLRVTAGGLSRVARSAPALLLLVAAIGSIALLFVAVAQRIGVPFALEWQEPAMLEHALRVQSGEPLYVEPGVTFAPFPYPPLFHWVGAAMCELAGPSLLALRLVSVLGLVAVFAALIGSFRWVAGVAAAGWFAALWGWTGFWLDVARVDSLALGLGAVGFALVLAVEKRDSTGDSGSGRWFAAFAGVASAMAVLTKQTQLGLAVALLAALLVRAQTRRAGVAYLVAFVAVLGPTVLWLDRSSSGWFLWTTVDLLRGSPFHGPAVLGFWIESAVPFGLPIVLGLLPMVLRDHGRPGPALSPGLLLGCGALSASAWAARAHEGGFDNTLLPVALASAFACGAILRDLGQRDRARWLASGLTVGATLLMVPLPWGVIPTDRDREAYEEAVARLDAIAGEDAVWQPVSALPSTRSGFVHKMAIVDLAKSHETDEAARLLASLREALQEQRFSAIVLGLLPREGWGDLAGLIEASYEIKADLQAADAGADRRPALTPVTGAPLKPRYVLTPRPR</sequence>
<feature type="transmembrane region" description="Helical" evidence="1">
    <location>
        <begin position="330"/>
        <end position="349"/>
    </location>
</feature>
<feature type="transmembrane region" description="Helical" evidence="1">
    <location>
        <begin position="20"/>
        <end position="40"/>
    </location>
</feature>
<feature type="transmembrane region" description="Helical" evidence="1">
    <location>
        <begin position="266"/>
        <end position="287"/>
    </location>
</feature>
<feature type="transmembrane region" description="Helical" evidence="1">
    <location>
        <begin position="299"/>
        <end position="318"/>
    </location>
</feature>
<dbReference type="OrthoDB" id="3498905at2"/>
<feature type="transmembrane region" description="Helical" evidence="1">
    <location>
        <begin position="153"/>
        <end position="170"/>
    </location>
</feature>
<feature type="transmembrane region" description="Helical" evidence="1">
    <location>
        <begin position="126"/>
        <end position="146"/>
    </location>
</feature>
<keyword evidence="1" id="KW-0812">Transmembrane</keyword>
<feature type="transmembrane region" description="Helical" evidence="1">
    <location>
        <begin position="356"/>
        <end position="377"/>
    </location>
</feature>
<dbReference type="AlphaFoldDB" id="A0A518ES04"/>
<keyword evidence="1" id="KW-0472">Membrane</keyword>
<proteinExistence type="predicted"/>
<dbReference type="Proteomes" id="UP000320390">
    <property type="component" value="Chromosome"/>
</dbReference>
<feature type="transmembrane region" description="Helical" evidence="1">
    <location>
        <begin position="182"/>
        <end position="215"/>
    </location>
</feature>
<feature type="transmembrane region" description="Helical" evidence="1">
    <location>
        <begin position="222"/>
        <end position="241"/>
    </location>
</feature>
<organism evidence="2 3">
    <name type="scientific">Saltatorellus ferox</name>
    <dbReference type="NCBI Taxonomy" id="2528018"/>
    <lineage>
        <taxon>Bacteria</taxon>
        <taxon>Pseudomonadati</taxon>
        <taxon>Planctomycetota</taxon>
        <taxon>Planctomycetia</taxon>
        <taxon>Planctomycetia incertae sedis</taxon>
        <taxon>Saltatorellus</taxon>
    </lineage>
</organism>
<name>A0A518ES04_9BACT</name>
<evidence type="ECO:0000313" key="3">
    <source>
        <dbReference type="Proteomes" id="UP000320390"/>
    </source>
</evidence>
<reference evidence="2 3" key="1">
    <citation type="submission" date="2019-02" db="EMBL/GenBank/DDBJ databases">
        <title>Deep-cultivation of Planctomycetes and their phenomic and genomic characterization uncovers novel biology.</title>
        <authorList>
            <person name="Wiegand S."/>
            <person name="Jogler M."/>
            <person name="Boedeker C."/>
            <person name="Pinto D."/>
            <person name="Vollmers J."/>
            <person name="Rivas-Marin E."/>
            <person name="Kohn T."/>
            <person name="Peeters S.H."/>
            <person name="Heuer A."/>
            <person name="Rast P."/>
            <person name="Oberbeckmann S."/>
            <person name="Bunk B."/>
            <person name="Jeske O."/>
            <person name="Meyerdierks A."/>
            <person name="Storesund J.E."/>
            <person name="Kallscheuer N."/>
            <person name="Luecker S."/>
            <person name="Lage O.M."/>
            <person name="Pohl T."/>
            <person name="Merkel B.J."/>
            <person name="Hornburger P."/>
            <person name="Mueller R.-W."/>
            <person name="Bruemmer F."/>
            <person name="Labrenz M."/>
            <person name="Spormann A.M."/>
            <person name="Op den Camp H."/>
            <person name="Overmann J."/>
            <person name="Amann R."/>
            <person name="Jetten M.S.M."/>
            <person name="Mascher T."/>
            <person name="Medema M.H."/>
            <person name="Devos D.P."/>
            <person name="Kaster A.-K."/>
            <person name="Ovreas L."/>
            <person name="Rohde M."/>
            <person name="Galperin M.Y."/>
            <person name="Jogler C."/>
        </authorList>
    </citation>
    <scope>NUCLEOTIDE SEQUENCE [LARGE SCALE GENOMIC DNA]</scope>
    <source>
        <strain evidence="2 3">Poly30</strain>
    </source>
</reference>
<protein>
    <submittedName>
        <fullName evidence="2">Uncharacterized protein</fullName>
    </submittedName>
</protein>
<accession>A0A518ES04</accession>
<keyword evidence="1" id="KW-1133">Transmembrane helix</keyword>
<dbReference type="RefSeq" id="WP_145197447.1">
    <property type="nucleotide sequence ID" value="NZ_CP036434.1"/>
</dbReference>
<gene>
    <name evidence="2" type="ORF">Poly30_23960</name>
</gene>
<keyword evidence="3" id="KW-1185">Reference proteome</keyword>
<dbReference type="EMBL" id="CP036434">
    <property type="protein sequence ID" value="QDV06879.1"/>
    <property type="molecule type" value="Genomic_DNA"/>
</dbReference>
<evidence type="ECO:0000313" key="2">
    <source>
        <dbReference type="EMBL" id="QDV06879.1"/>
    </source>
</evidence>
<feature type="transmembrane region" description="Helical" evidence="1">
    <location>
        <begin position="102"/>
        <end position="120"/>
    </location>
</feature>
<evidence type="ECO:0000256" key="1">
    <source>
        <dbReference type="SAM" id="Phobius"/>
    </source>
</evidence>